<evidence type="ECO:0000313" key="2">
    <source>
        <dbReference type="EMBL" id="MCF6137369.1"/>
    </source>
</evidence>
<evidence type="ECO:0000256" key="1">
    <source>
        <dbReference type="ARBA" id="ARBA00008103"/>
    </source>
</evidence>
<dbReference type="Proteomes" id="UP001649381">
    <property type="component" value="Unassembled WGS sequence"/>
</dbReference>
<gene>
    <name evidence="2" type="ORF">L2716_06475</name>
</gene>
<protein>
    <submittedName>
        <fullName evidence="2">Spore germination protein</fullName>
    </submittedName>
</protein>
<keyword evidence="3" id="KW-1185">Reference proteome</keyword>
<reference evidence="2 3" key="1">
    <citation type="submission" date="2022-01" db="EMBL/GenBank/DDBJ databases">
        <title>Alkalihalobacillus sp. EGI L200015, a novel bacterium isolated from a salt lake sediment.</title>
        <authorList>
            <person name="Gao L."/>
            <person name="Fang B.-Z."/>
            <person name="Li W.-J."/>
        </authorList>
    </citation>
    <scope>NUCLEOTIDE SEQUENCE [LARGE SCALE GENOMIC DNA]</scope>
    <source>
        <strain evidence="2 3">KCTC 12718</strain>
    </source>
</reference>
<dbReference type="InterPro" id="IPR019618">
    <property type="entry name" value="Spore_germination_GerPA"/>
</dbReference>
<dbReference type="RefSeq" id="WP_236332901.1">
    <property type="nucleotide sequence ID" value="NZ_JAKIJS010000001.1"/>
</dbReference>
<comment type="caution">
    <text evidence="2">The sequence shown here is derived from an EMBL/GenBank/DDBJ whole genome shotgun (WGS) entry which is preliminary data.</text>
</comment>
<sequence length="73" mass="7404">MPSIIVGPIKISAVNDGNVNFGDLFYNSPVSSSKSVTGSGGGNTGDFSQVNNLFSIVVAIDPDVSDSNNVGNV</sequence>
<name>A0ABS9H0D7_9BACL</name>
<organism evidence="2 3">
    <name type="scientific">Pseudalkalibacillus berkeleyi</name>
    <dbReference type="NCBI Taxonomy" id="1069813"/>
    <lineage>
        <taxon>Bacteria</taxon>
        <taxon>Bacillati</taxon>
        <taxon>Bacillota</taxon>
        <taxon>Bacilli</taxon>
        <taxon>Bacillales</taxon>
        <taxon>Fictibacillaceae</taxon>
        <taxon>Pseudalkalibacillus</taxon>
    </lineage>
</organism>
<dbReference type="PANTHER" id="PTHR37808:SF1">
    <property type="entry name" value="SPORE GERMINATION PROTEIN-LIKE PROTEIN YDZR"/>
    <property type="match status" value="1"/>
</dbReference>
<dbReference type="EMBL" id="JAKIJS010000001">
    <property type="protein sequence ID" value="MCF6137369.1"/>
    <property type="molecule type" value="Genomic_DNA"/>
</dbReference>
<dbReference type="PANTHER" id="PTHR37808">
    <property type="entry name" value="SPORE GERMINATION PROTEIN-LIKE PROTEIN YDZR-RELATED"/>
    <property type="match status" value="1"/>
</dbReference>
<proteinExistence type="inferred from homology"/>
<comment type="similarity">
    <text evidence="1">Belongs to the GerPA/GerPF family.</text>
</comment>
<evidence type="ECO:0000313" key="3">
    <source>
        <dbReference type="Proteomes" id="UP001649381"/>
    </source>
</evidence>
<dbReference type="Pfam" id="PF10676">
    <property type="entry name" value="gerPA"/>
    <property type="match status" value="1"/>
</dbReference>
<accession>A0ABS9H0D7</accession>